<comment type="caution">
    <text evidence="1">The sequence shown here is derived from an EMBL/GenBank/DDBJ whole genome shotgun (WGS) entry which is preliminary data.</text>
</comment>
<evidence type="ECO:0000313" key="1">
    <source>
        <dbReference type="EMBL" id="RDK87437.1"/>
    </source>
</evidence>
<sequence length="320" mass="35730">MKKLINKENWEKIFCDYAIVDCAIREKNIIYIQAVSSTDKPGMRQVTLVDLDNDETLAYSSIQFPSAFTSVLGTSTSPISQGLLIDCLGGFALPSGGGKTSWDSETVARDTVAVIQKIKRIDGYAWAVGLRRFVSKRFNIGDWRPVMNGISSGVAAADGSAFDYGFNDIAGFTENDIYAVGEQGDIWHFDGHVWQQCGFPTNDKLTNVVCADDGFVYVASRKRIWRGKLNKWESVDIPELKGELNDLCWFNNALWGIGQHDFFSWASGTINDYFICNGEQIRPSGTMDCNDALLIIASYTNVWSFDGSEWYNTVPNYKNL</sequence>
<protein>
    <submittedName>
        <fullName evidence="1">Uncharacterized protein</fullName>
    </submittedName>
</protein>
<gene>
    <name evidence="1" type="ORF">C8D90_10932</name>
</gene>
<dbReference type="OrthoDB" id="6829668at2"/>
<name>A0A370QGE5_9GAMM</name>
<proteinExistence type="predicted"/>
<organism evidence="1 2">
    <name type="scientific">Enterobacillus tribolii</name>
    <dbReference type="NCBI Taxonomy" id="1487935"/>
    <lineage>
        <taxon>Bacteria</taxon>
        <taxon>Pseudomonadati</taxon>
        <taxon>Pseudomonadota</taxon>
        <taxon>Gammaproteobacteria</taxon>
        <taxon>Enterobacterales</taxon>
        <taxon>Hafniaceae</taxon>
        <taxon>Enterobacillus</taxon>
    </lineage>
</organism>
<evidence type="ECO:0000313" key="2">
    <source>
        <dbReference type="Proteomes" id="UP000254848"/>
    </source>
</evidence>
<dbReference type="EMBL" id="QRAP01000009">
    <property type="protein sequence ID" value="RDK87437.1"/>
    <property type="molecule type" value="Genomic_DNA"/>
</dbReference>
<keyword evidence="2" id="KW-1185">Reference proteome</keyword>
<accession>A0A370QGE5</accession>
<dbReference type="RefSeq" id="WP_115459754.1">
    <property type="nucleotide sequence ID" value="NZ_QRAP01000009.1"/>
</dbReference>
<reference evidence="1 2" key="1">
    <citation type="submission" date="2018-07" db="EMBL/GenBank/DDBJ databases">
        <title>Genomic Encyclopedia of Type Strains, Phase IV (KMG-IV): sequencing the most valuable type-strain genomes for metagenomic binning, comparative biology and taxonomic classification.</title>
        <authorList>
            <person name="Goeker M."/>
        </authorList>
    </citation>
    <scope>NUCLEOTIDE SEQUENCE [LARGE SCALE GENOMIC DNA]</scope>
    <source>
        <strain evidence="1 2">DSM 103736</strain>
    </source>
</reference>
<dbReference type="AlphaFoldDB" id="A0A370QGE5"/>
<dbReference type="Proteomes" id="UP000254848">
    <property type="component" value="Unassembled WGS sequence"/>
</dbReference>